<dbReference type="Proteomes" id="UP001610818">
    <property type="component" value="Unassembled WGS sequence"/>
</dbReference>
<evidence type="ECO:0000313" key="1">
    <source>
        <dbReference type="EMBL" id="MFH8547827.1"/>
    </source>
</evidence>
<proteinExistence type="predicted"/>
<reference evidence="1 2" key="1">
    <citation type="submission" date="2024-10" db="EMBL/GenBank/DDBJ databases">
        <title>The Natural Products Discovery Center: Release of the First 8490 Sequenced Strains for Exploring Actinobacteria Biosynthetic Diversity.</title>
        <authorList>
            <person name="Kalkreuter E."/>
            <person name="Kautsar S.A."/>
            <person name="Yang D."/>
            <person name="Bader C.D."/>
            <person name="Teijaro C.N."/>
            <person name="Fluegel L."/>
            <person name="Davis C.M."/>
            <person name="Simpson J.R."/>
            <person name="Lauterbach L."/>
            <person name="Steele A.D."/>
            <person name="Gui C."/>
            <person name="Meng S."/>
            <person name="Li G."/>
            <person name="Viehrig K."/>
            <person name="Ye F."/>
            <person name="Su P."/>
            <person name="Kiefer A.F."/>
            <person name="Nichols A."/>
            <person name="Cepeda A.J."/>
            <person name="Yan W."/>
            <person name="Fan B."/>
            <person name="Jiang Y."/>
            <person name="Adhikari A."/>
            <person name="Zheng C.-J."/>
            <person name="Schuster L."/>
            <person name="Cowan T.M."/>
            <person name="Smanski M.J."/>
            <person name="Chevrette M.G."/>
            <person name="De Carvalho L.P.S."/>
            <person name="Shen B."/>
        </authorList>
    </citation>
    <scope>NUCLEOTIDE SEQUENCE [LARGE SCALE GENOMIC DNA]</scope>
    <source>
        <strain evidence="1 2">NPDC017990</strain>
    </source>
</reference>
<gene>
    <name evidence="1" type="ORF">ACH4F9_22735</name>
</gene>
<accession>A0ABW7QS54</accession>
<dbReference type="EMBL" id="JBIRGQ010000004">
    <property type="protein sequence ID" value="MFH8547827.1"/>
    <property type="molecule type" value="Genomic_DNA"/>
</dbReference>
<keyword evidence="2" id="KW-1185">Reference proteome</keyword>
<dbReference type="RefSeq" id="WP_397714152.1">
    <property type="nucleotide sequence ID" value="NZ_JBIRGN010000004.1"/>
</dbReference>
<evidence type="ECO:0000313" key="2">
    <source>
        <dbReference type="Proteomes" id="UP001610818"/>
    </source>
</evidence>
<name>A0ABW7QS54_9ACTN</name>
<organism evidence="1 2">
    <name type="scientific">Streptomyces longisporoflavus</name>
    <dbReference type="NCBI Taxonomy" id="28044"/>
    <lineage>
        <taxon>Bacteria</taxon>
        <taxon>Bacillati</taxon>
        <taxon>Actinomycetota</taxon>
        <taxon>Actinomycetes</taxon>
        <taxon>Kitasatosporales</taxon>
        <taxon>Streptomycetaceae</taxon>
        <taxon>Streptomyces</taxon>
    </lineage>
</organism>
<comment type="caution">
    <text evidence="1">The sequence shown here is derived from an EMBL/GenBank/DDBJ whole genome shotgun (WGS) entry which is preliminary data.</text>
</comment>
<sequence>MTKMIGKVEYANDATEALELLKAYSAELGLPWGVIGQRQRDASVRIAWVEDKNNGLAAAKKTLEDDLIEQRRATRVAERTAAIADQGGALVKAVGAKTTAGELIAQCKHHYEQANPPDFTFGPDMSEEDYAAFRVEWREAGELAETRNYDQFTEFRALKIQDKGSLGKGQVGDSLDTRRWQGNVFLTILGAEFNAHINIRKKS</sequence>
<protein>
    <submittedName>
        <fullName evidence="1">Uncharacterized protein</fullName>
    </submittedName>
</protein>